<keyword evidence="2" id="KW-0378">Hydrolase</keyword>
<keyword evidence="5" id="KW-1133">Transmembrane helix</keyword>
<feature type="transmembrane region" description="Helical" evidence="5">
    <location>
        <begin position="12"/>
        <end position="34"/>
    </location>
</feature>
<dbReference type="GO" id="GO:0005829">
    <property type="term" value="C:cytosol"/>
    <property type="evidence" value="ECO:0007669"/>
    <property type="project" value="TreeGrafter"/>
</dbReference>
<dbReference type="EMBL" id="MTSL01000160">
    <property type="protein sequence ID" value="PJF17750.1"/>
    <property type="molecule type" value="Genomic_DNA"/>
</dbReference>
<comment type="caution">
    <text evidence="6">The sequence shown here is derived from an EMBL/GenBank/DDBJ whole genome shotgun (WGS) entry which is preliminary data.</text>
</comment>
<evidence type="ECO:0000256" key="2">
    <source>
        <dbReference type="ARBA" id="ARBA00022801"/>
    </source>
</evidence>
<evidence type="ECO:0000256" key="1">
    <source>
        <dbReference type="ARBA" id="ARBA00013260"/>
    </source>
</evidence>
<proteinExistence type="inferred from homology"/>
<keyword evidence="5" id="KW-0812">Transmembrane</keyword>
<dbReference type="STRING" id="1246581.A0A2H9TJD9"/>
<evidence type="ECO:0000313" key="7">
    <source>
        <dbReference type="Proteomes" id="UP000240830"/>
    </source>
</evidence>
<dbReference type="NCBIfam" id="TIGR00283">
    <property type="entry name" value="arch_pth2"/>
    <property type="match status" value="1"/>
</dbReference>
<dbReference type="PANTHER" id="PTHR12649:SF11">
    <property type="entry name" value="PEPTIDYL-TRNA HYDROLASE 2, MITOCHONDRIAL"/>
    <property type="match status" value="1"/>
</dbReference>
<keyword evidence="5" id="KW-0472">Membrane</keyword>
<evidence type="ECO:0000256" key="5">
    <source>
        <dbReference type="SAM" id="Phobius"/>
    </source>
</evidence>
<organism evidence="6 7">
    <name type="scientific">Paramicrosporidium saccamoebae</name>
    <dbReference type="NCBI Taxonomy" id="1246581"/>
    <lineage>
        <taxon>Eukaryota</taxon>
        <taxon>Fungi</taxon>
        <taxon>Fungi incertae sedis</taxon>
        <taxon>Cryptomycota</taxon>
        <taxon>Cryptomycota incertae sedis</taxon>
        <taxon>Paramicrosporidium</taxon>
    </lineage>
</organism>
<evidence type="ECO:0000313" key="6">
    <source>
        <dbReference type="EMBL" id="PJF17750.1"/>
    </source>
</evidence>
<dbReference type="Pfam" id="PF01981">
    <property type="entry name" value="PTH2"/>
    <property type="match status" value="1"/>
</dbReference>
<dbReference type="PANTHER" id="PTHR12649">
    <property type="entry name" value="PEPTIDYL-TRNA HYDROLASE 2"/>
    <property type="match status" value="1"/>
</dbReference>
<dbReference type="FunFam" id="3.40.1490.10:FF:000001">
    <property type="entry name" value="Peptidyl-tRNA hydrolase 2"/>
    <property type="match status" value="1"/>
</dbReference>
<gene>
    <name evidence="6" type="ORF">PSACC_02435</name>
</gene>
<dbReference type="SUPFAM" id="SSF102462">
    <property type="entry name" value="Peptidyl-tRNA hydrolase II"/>
    <property type="match status" value="1"/>
</dbReference>
<sequence length="163" mass="17714">MVVGNQLNGIQYQLNGSQLNATVLGGAGLIMFILRRRVRPFVTMPTGECKLVILVRTDLNMTKGKAAAQCCHAVLETYKQATRNYPEMVQRWEDLGQPKITLKVESDAELGELVSKARKAGLAAQAIRDAGRTQLIPGTRTVAAIGPGPAKMIDIITGHLKLY</sequence>
<dbReference type="GO" id="GO:0004045">
    <property type="term" value="F:peptidyl-tRNA hydrolase activity"/>
    <property type="evidence" value="ECO:0007669"/>
    <property type="project" value="UniProtKB-EC"/>
</dbReference>
<name>A0A2H9TJD9_9FUNG</name>
<dbReference type="CDD" id="cd02430">
    <property type="entry name" value="PTH2"/>
    <property type="match status" value="1"/>
</dbReference>
<dbReference type="Gene3D" id="3.40.1490.10">
    <property type="entry name" value="Bit1"/>
    <property type="match status" value="1"/>
</dbReference>
<dbReference type="InterPro" id="IPR002833">
    <property type="entry name" value="PTH2"/>
</dbReference>
<evidence type="ECO:0000256" key="3">
    <source>
        <dbReference type="ARBA" id="ARBA00038050"/>
    </source>
</evidence>
<reference evidence="6 7" key="1">
    <citation type="submission" date="2016-10" db="EMBL/GenBank/DDBJ databases">
        <title>The genome of Paramicrosporidium saccamoebae is the missing link in understanding Cryptomycota and Microsporidia evolution.</title>
        <authorList>
            <person name="Quandt C.A."/>
            <person name="Beaudet D."/>
            <person name="Corsaro D."/>
            <person name="Michel R."/>
            <person name="Corradi N."/>
            <person name="James T."/>
        </authorList>
    </citation>
    <scope>NUCLEOTIDE SEQUENCE [LARGE SCALE GENOMIC DNA]</scope>
    <source>
        <strain evidence="6 7">KSL3</strain>
    </source>
</reference>
<dbReference type="InterPro" id="IPR023476">
    <property type="entry name" value="Pep_tRNA_hydro_II_dom_sf"/>
</dbReference>
<dbReference type="OrthoDB" id="1733656at2759"/>
<dbReference type="EC" id="3.1.1.29" evidence="1"/>
<dbReference type="AlphaFoldDB" id="A0A2H9TJD9"/>
<keyword evidence="7" id="KW-1185">Reference proteome</keyword>
<evidence type="ECO:0000256" key="4">
    <source>
        <dbReference type="ARBA" id="ARBA00048707"/>
    </source>
</evidence>
<dbReference type="Proteomes" id="UP000240830">
    <property type="component" value="Unassembled WGS sequence"/>
</dbReference>
<protein>
    <recommendedName>
        <fullName evidence="1">peptidyl-tRNA hydrolase</fullName>
        <ecNumber evidence="1">3.1.1.29</ecNumber>
    </recommendedName>
</protein>
<comment type="similarity">
    <text evidence="3">Belongs to the PTH2 family.</text>
</comment>
<dbReference type="NCBIfam" id="NF003314">
    <property type="entry name" value="PRK04322.1"/>
    <property type="match status" value="1"/>
</dbReference>
<comment type="catalytic activity">
    <reaction evidence="4">
        <text>an N-acyl-L-alpha-aminoacyl-tRNA + H2O = an N-acyl-L-amino acid + a tRNA + H(+)</text>
        <dbReference type="Rhea" id="RHEA:54448"/>
        <dbReference type="Rhea" id="RHEA-COMP:10123"/>
        <dbReference type="Rhea" id="RHEA-COMP:13883"/>
        <dbReference type="ChEBI" id="CHEBI:15377"/>
        <dbReference type="ChEBI" id="CHEBI:15378"/>
        <dbReference type="ChEBI" id="CHEBI:59874"/>
        <dbReference type="ChEBI" id="CHEBI:78442"/>
        <dbReference type="ChEBI" id="CHEBI:138191"/>
        <dbReference type="EC" id="3.1.1.29"/>
    </reaction>
</comment>
<accession>A0A2H9TJD9</accession>